<dbReference type="PANTHER" id="PTHR33478">
    <property type="entry name" value="EXTRACELLULAR METALLOPROTEINASE MEP"/>
    <property type="match status" value="1"/>
</dbReference>
<proteinExistence type="inferred from homology"/>
<reference evidence="13" key="1">
    <citation type="submission" date="2021-01" db="EMBL/GenBank/DDBJ databases">
        <title>Whole genome shotgun sequence of Rhizocola hellebori NBRC 109834.</title>
        <authorList>
            <person name="Komaki H."/>
            <person name="Tamura T."/>
        </authorList>
    </citation>
    <scope>NUCLEOTIDE SEQUENCE</scope>
    <source>
        <strain evidence="13">NBRC 109834</strain>
    </source>
</reference>
<dbReference type="EMBL" id="BONY01000019">
    <property type="protein sequence ID" value="GIH05505.1"/>
    <property type="molecule type" value="Genomic_DNA"/>
</dbReference>
<evidence type="ECO:0000256" key="5">
    <source>
        <dbReference type="ARBA" id="ARBA00022670"/>
    </source>
</evidence>
<evidence type="ECO:0008006" key="15">
    <source>
        <dbReference type="Google" id="ProtNLM"/>
    </source>
</evidence>
<comment type="subcellular location">
    <subcellularLocation>
        <location evidence="2">Secreted</location>
    </subcellularLocation>
</comment>
<dbReference type="SUPFAM" id="SSF55486">
    <property type="entry name" value="Metalloproteases ('zincins'), catalytic domain"/>
    <property type="match status" value="1"/>
</dbReference>
<evidence type="ECO:0000256" key="11">
    <source>
        <dbReference type="SAM" id="MobiDB-lite"/>
    </source>
</evidence>
<dbReference type="GO" id="GO:0006508">
    <property type="term" value="P:proteolysis"/>
    <property type="evidence" value="ECO:0007669"/>
    <property type="project" value="UniProtKB-KW"/>
</dbReference>
<accession>A0A8J3Q7Y3</accession>
<keyword evidence="14" id="KW-1185">Reference proteome</keyword>
<dbReference type="Gene3D" id="3.10.170.10">
    <property type="match status" value="1"/>
</dbReference>
<keyword evidence="5" id="KW-0645">Protease</keyword>
<evidence type="ECO:0000256" key="12">
    <source>
        <dbReference type="SAM" id="SignalP"/>
    </source>
</evidence>
<feature type="chain" id="PRO_5035226121" description="Peptidase M36" evidence="12">
    <location>
        <begin position="31"/>
        <end position="972"/>
    </location>
</feature>
<evidence type="ECO:0000256" key="4">
    <source>
        <dbReference type="ARBA" id="ARBA00022525"/>
    </source>
</evidence>
<dbReference type="GO" id="GO:0008270">
    <property type="term" value="F:zinc ion binding"/>
    <property type="evidence" value="ECO:0007669"/>
    <property type="project" value="InterPro"/>
</dbReference>
<dbReference type="InterPro" id="IPR027268">
    <property type="entry name" value="Peptidase_M4/M1_CTD_sf"/>
</dbReference>
<dbReference type="InterPro" id="IPR050371">
    <property type="entry name" value="Fungal_virulence_M36"/>
</dbReference>
<feature type="signal peptide" evidence="12">
    <location>
        <begin position="1"/>
        <end position="30"/>
    </location>
</feature>
<dbReference type="RefSeq" id="WP_203909347.1">
    <property type="nucleotide sequence ID" value="NZ_BONY01000019.1"/>
</dbReference>
<evidence type="ECO:0000256" key="10">
    <source>
        <dbReference type="ARBA" id="ARBA00023145"/>
    </source>
</evidence>
<evidence type="ECO:0000256" key="2">
    <source>
        <dbReference type="ARBA" id="ARBA00004613"/>
    </source>
</evidence>
<dbReference type="CDD" id="cd09596">
    <property type="entry name" value="M36"/>
    <property type="match status" value="1"/>
</dbReference>
<sequence length="972" mass="103280">MRTSPRAFTRTTAFLVAGIVVLAFGSGGQAAPPQAGVRVQTDTAPGDHVTTKIKDNRPSKIEPSASQRQRAGQLSARVRWNALGTPAVLASTGAPLATGLPADPAQAALAYVAANRDVLGLTESGAAALEVLTVAPMGLGSAVLLRQRFGELAAAVDGMMSIGVRDGSVWYLTSSLAPDGKAPEPATLTAADAERLAKTDAQAPDATIASTKLVAVPTSDRGARAAYEVVLAADLTGAEPIAYSTYVDARDGTVLVRENLVDSDSDNPEWEVFPNTPKLDYSSRDTRDRWCLTRARGCDETIGSAWDIDPATGTTTQTTKGNNAIAVHNWFSNNGGTVGTETATARPDRDYSYPWTNQWQTQRCDPATFTSPQAADIDAARANLFAMHNRMHDWSYHLGFTEATFNMQQDNFGRGGLGGDFEQGNAQAGGVSGGPPTFAARDNANQFTPPDGLPGISNMYLWQPIAGSFYAPCVDGDFDMTVIAHEYTHAITNRMIAGPNAGLSSPQGMSESWSDLLAMEYLNENGYAPRGKQAFAIGPYVTGDQVTGIRNYNMSDSDLNYSSVDYDFVGLQVHSSGEVWSATNFDIRQAMIKRYGDGNPRLQKSCAAGETPVTSCPGNRRWVQLVFDSFLLMANSQNSQVDARDALLAADMIRFGGANQDLLWNAFAKRGLGETASSNGAGDANPVPGFTSPHATEATITLRPAGDGGPIANAELFVGRYQARAVPVADTDAATPLTDTVSLVPGVYEFVVRAPGYGHTRVGPIEVKAGQLRDLPVKLRANFASAAAGATATGDGINLDKLIDGDEVTNWASLGAPVAGRQITVDLAGDTAQHVRRIQVSAMLRPQITTDPDSGPQSRFSALRQFRLWACEAKGTVTCADPADFHAVYTSKPDAFPSVAPRPRAPELIIESFDIPRTKATHLRLEVLTNQCTGGPGYAGEQDNDTRANTDCATTSPQALNVRIAEFQAFEH</sequence>
<keyword evidence="12" id="KW-0732">Signal</keyword>
<organism evidence="13 14">
    <name type="scientific">Rhizocola hellebori</name>
    <dbReference type="NCBI Taxonomy" id="1392758"/>
    <lineage>
        <taxon>Bacteria</taxon>
        <taxon>Bacillati</taxon>
        <taxon>Actinomycetota</taxon>
        <taxon>Actinomycetes</taxon>
        <taxon>Micromonosporales</taxon>
        <taxon>Micromonosporaceae</taxon>
        <taxon>Rhizocola</taxon>
    </lineage>
</organism>
<name>A0A8J3Q7Y3_9ACTN</name>
<keyword evidence="6" id="KW-0479">Metal-binding</keyword>
<dbReference type="Pfam" id="PF02128">
    <property type="entry name" value="Peptidase_M36"/>
    <property type="match status" value="1"/>
</dbReference>
<keyword evidence="8" id="KW-0862">Zinc</keyword>
<dbReference type="GO" id="GO:0004222">
    <property type="term" value="F:metalloendopeptidase activity"/>
    <property type="evidence" value="ECO:0007669"/>
    <property type="project" value="InterPro"/>
</dbReference>
<evidence type="ECO:0000256" key="7">
    <source>
        <dbReference type="ARBA" id="ARBA00022801"/>
    </source>
</evidence>
<keyword evidence="7" id="KW-0378">Hydrolase</keyword>
<keyword evidence="10" id="KW-0865">Zymogen</keyword>
<comment type="similarity">
    <text evidence="3">Belongs to the peptidase M36 family.</text>
</comment>
<feature type="region of interest" description="Disordered" evidence="11">
    <location>
        <begin position="44"/>
        <end position="70"/>
    </location>
</feature>
<evidence type="ECO:0000313" key="14">
    <source>
        <dbReference type="Proteomes" id="UP000612899"/>
    </source>
</evidence>
<dbReference type="Gene3D" id="1.10.390.10">
    <property type="entry name" value="Neutral Protease Domain 2"/>
    <property type="match status" value="1"/>
</dbReference>
<protein>
    <recommendedName>
        <fullName evidence="15">Peptidase M36</fullName>
    </recommendedName>
</protein>
<evidence type="ECO:0000256" key="1">
    <source>
        <dbReference type="ARBA" id="ARBA00001947"/>
    </source>
</evidence>
<dbReference type="AlphaFoldDB" id="A0A8J3Q7Y3"/>
<dbReference type="PANTHER" id="PTHR33478:SF1">
    <property type="entry name" value="EXTRACELLULAR METALLOPROTEINASE MEP"/>
    <property type="match status" value="1"/>
</dbReference>
<evidence type="ECO:0000313" key="13">
    <source>
        <dbReference type="EMBL" id="GIH05505.1"/>
    </source>
</evidence>
<evidence type="ECO:0000256" key="3">
    <source>
        <dbReference type="ARBA" id="ARBA00006006"/>
    </source>
</evidence>
<dbReference type="Proteomes" id="UP000612899">
    <property type="component" value="Unassembled WGS sequence"/>
</dbReference>
<keyword evidence="4" id="KW-0964">Secreted</keyword>
<dbReference type="PRINTS" id="PR00999">
    <property type="entry name" value="FUNGALYSIN"/>
</dbReference>
<comment type="caution">
    <text evidence="13">The sequence shown here is derived from an EMBL/GenBank/DDBJ whole genome shotgun (WGS) entry which is preliminary data.</text>
</comment>
<evidence type="ECO:0000256" key="9">
    <source>
        <dbReference type="ARBA" id="ARBA00023049"/>
    </source>
</evidence>
<evidence type="ECO:0000256" key="6">
    <source>
        <dbReference type="ARBA" id="ARBA00022723"/>
    </source>
</evidence>
<gene>
    <name evidence="13" type="ORF">Rhe02_35720</name>
</gene>
<evidence type="ECO:0000256" key="8">
    <source>
        <dbReference type="ARBA" id="ARBA00022833"/>
    </source>
</evidence>
<dbReference type="InterPro" id="IPR001842">
    <property type="entry name" value="Peptidase_M36"/>
</dbReference>
<keyword evidence="9" id="KW-0482">Metalloprotease</keyword>
<dbReference type="GO" id="GO:0005615">
    <property type="term" value="C:extracellular space"/>
    <property type="evidence" value="ECO:0007669"/>
    <property type="project" value="InterPro"/>
</dbReference>
<comment type="cofactor">
    <cofactor evidence="1">
        <name>Zn(2+)</name>
        <dbReference type="ChEBI" id="CHEBI:29105"/>
    </cofactor>
</comment>
<feature type="compositionally biased region" description="Basic and acidic residues" evidence="11">
    <location>
        <begin position="49"/>
        <end position="60"/>
    </location>
</feature>